<feature type="region of interest" description="Disordered" evidence="1">
    <location>
        <begin position="46"/>
        <end position="67"/>
    </location>
</feature>
<accession>A0A8J5CVI7</accession>
<comment type="caution">
    <text evidence="2">The sequence shown here is derived from an EMBL/GenBank/DDBJ whole genome shotgun (WGS) entry which is preliminary data.</text>
</comment>
<sequence>MRVRRPGVEGLEVCGLFGHAGKLHCPQSGHGPFALPHSTPIARSTLSERRSTGMASRSLTSCDSAGRGEASEPCGGLLGTHDGPCSGVECTMEPFRPVLPLAILAHFDCRLCAAVRLGVNVLYEPSAAHSQVSVSPWIPWLVRFVPHSHTLLWDAERLKPRTEHRDRR</sequence>
<keyword evidence="3" id="KW-1185">Reference proteome</keyword>
<proteinExistence type="predicted"/>
<name>A0A8J5CVI7_CHIOP</name>
<evidence type="ECO:0000313" key="3">
    <source>
        <dbReference type="Proteomes" id="UP000770661"/>
    </source>
</evidence>
<organism evidence="2 3">
    <name type="scientific">Chionoecetes opilio</name>
    <name type="common">Atlantic snow crab</name>
    <name type="synonym">Cancer opilio</name>
    <dbReference type="NCBI Taxonomy" id="41210"/>
    <lineage>
        <taxon>Eukaryota</taxon>
        <taxon>Metazoa</taxon>
        <taxon>Ecdysozoa</taxon>
        <taxon>Arthropoda</taxon>
        <taxon>Crustacea</taxon>
        <taxon>Multicrustacea</taxon>
        <taxon>Malacostraca</taxon>
        <taxon>Eumalacostraca</taxon>
        <taxon>Eucarida</taxon>
        <taxon>Decapoda</taxon>
        <taxon>Pleocyemata</taxon>
        <taxon>Brachyura</taxon>
        <taxon>Eubrachyura</taxon>
        <taxon>Majoidea</taxon>
        <taxon>Majidae</taxon>
        <taxon>Chionoecetes</taxon>
    </lineage>
</organism>
<reference evidence="2" key="1">
    <citation type="submission" date="2020-07" db="EMBL/GenBank/DDBJ databases">
        <title>The High-quality genome of the commercially important snow crab, Chionoecetes opilio.</title>
        <authorList>
            <person name="Jeong J.-H."/>
            <person name="Ryu S."/>
        </authorList>
    </citation>
    <scope>NUCLEOTIDE SEQUENCE</scope>
    <source>
        <strain evidence="2">MADBK_172401_WGS</strain>
        <tissue evidence="2">Digestive gland</tissue>
    </source>
</reference>
<protein>
    <submittedName>
        <fullName evidence="2">Uncharacterized protein</fullName>
    </submittedName>
</protein>
<dbReference type="AlphaFoldDB" id="A0A8J5CVI7"/>
<evidence type="ECO:0000256" key="1">
    <source>
        <dbReference type="SAM" id="MobiDB-lite"/>
    </source>
</evidence>
<dbReference type="Proteomes" id="UP000770661">
    <property type="component" value="Unassembled WGS sequence"/>
</dbReference>
<dbReference type="EMBL" id="JACEEZ010009260">
    <property type="protein sequence ID" value="KAG0722614.1"/>
    <property type="molecule type" value="Genomic_DNA"/>
</dbReference>
<feature type="compositionally biased region" description="Polar residues" evidence="1">
    <location>
        <begin position="53"/>
        <end position="63"/>
    </location>
</feature>
<gene>
    <name evidence="2" type="ORF">GWK47_044157</name>
</gene>
<evidence type="ECO:0000313" key="2">
    <source>
        <dbReference type="EMBL" id="KAG0722614.1"/>
    </source>
</evidence>